<protein>
    <submittedName>
        <fullName evidence="1">Uncharacterized protein</fullName>
    </submittedName>
</protein>
<dbReference type="Proteomes" id="UP000658320">
    <property type="component" value="Unassembled WGS sequence"/>
</dbReference>
<reference evidence="1" key="1">
    <citation type="journal article" date="2014" name="Int. J. Syst. Evol. Microbiol.">
        <title>Complete genome sequence of Corynebacterium casei LMG S-19264T (=DSM 44701T), isolated from a smear-ripened cheese.</title>
        <authorList>
            <consortium name="US DOE Joint Genome Institute (JGI-PGF)"/>
            <person name="Walter F."/>
            <person name="Albersmeier A."/>
            <person name="Kalinowski J."/>
            <person name="Ruckert C."/>
        </authorList>
    </citation>
    <scope>NUCLEOTIDE SEQUENCE</scope>
    <source>
        <strain evidence="1">JCM 4346</strain>
    </source>
</reference>
<reference evidence="1" key="2">
    <citation type="submission" date="2020-09" db="EMBL/GenBank/DDBJ databases">
        <authorList>
            <person name="Sun Q."/>
            <person name="Ohkuma M."/>
        </authorList>
    </citation>
    <scope>NUCLEOTIDE SEQUENCE</scope>
    <source>
        <strain evidence="1">JCM 4346</strain>
    </source>
</reference>
<accession>A0A918FA90</accession>
<comment type="caution">
    <text evidence="1">The sequence shown here is derived from an EMBL/GenBank/DDBJ whole genome shotgun (WGS) entry which is preliminary data.</text>
</comment>
<evidence type="ECO:0000313" key="1">
    <source>
        <dbReference type="EMBL" id="GGR15503.1"/>
    </source>
</evidence>
<name>A0A918FA90_9ACTN</name>
<evidence type="ECO:0000313" key="2">
    <source>
        <dbReference type="Proteomes" id="UP000658320"/>
    </source>
</evidence>
<keyword evidence="2" id="KW-1185">Reference proteome</keyword>
<dbReference type="EMBL" id="BMSX01000007">
    <property type="protein sequence ID" value="GGR15503.1"/>
    <property type="molecule type" value="Genomic_DNA"/>
</dbReference>
<organism evidence="1 2">
    <name type="scientific">Streptomyces aurantiogriseus</name>
    <dbReference type="NCBI Taxonomy" id="66870"/>
    <lineage>
        <taxon>Bacteria</taxon>
        <taxon>Bacillati</taxon>
        <taxon>Actinomycetota</taxon>
        <taxon>Actinomycetes</taxon>
        <taxon>Kitasatosporales</taxon>
        <taxon>Streptomycetaceae</taxon>
        <taxon>Streptomyces</taxon>
    </lineage>
</organism>
<proteinExistence type="predicted"/>
<sequence length="70" mass="7313">MVRYNFPYIIKSPRTARARAASAARPASCLRPGWPRPAARSAAAGMEWEKPSVAGAVGSTALGSHFGASL</sequence>
<dbReference type="AlphaFoldDB" id="A0A918FA90"/>
<gene>
    <name evidence="1" type="ORF">GCM10010251_34510</name>
</gene>